<dbReference type="InterPro" id="IPR032675">
    <property type="entry name" value="LRR_dom_sf"/>
</dbReference>
<dbReference type="InterPro" id="IPR036047">
    <property type="entry name" value="F-box-like_dom_sf"/>
</dbReference>
<evidence type="ECO:0000313" key="3">
    <source>
        <dbReference type="RefSeq" id="XP_034244676.1"/>
    </source>
</evidence>
<dbReference type="KEGG" id="tpal:117647176"/>
<dbReference type="GeneID" id="117647176"/>
<dbReference type="SUPFAM" id="SSF52047">
    <property type="entry name" value="RNI-like"/>
    <property type="match status" value="1"/>
</dbReference>
<dbReference type="RefSeq" id="XP_034244681.1">
    <property type="nucleotide sequence ID" value="XM_034388790.1"/>
</dbReference>
<dbReference type="RefSeq" id="XP_034244686.1">
    <property type="nucleotide sequence ID" value="XM_034388795.1"/>
</dbReference>
<dbReference type="AlphaFoldDB" id="A0A6P8YX04"/>
<dbReference type="SUPFAM" id="SSF81383">
    <property type="entry name" value="F-box domain"/>
    <property type="match status" value="1"/>
</dbReference>
<dbReference type="Proteomes" id="UP000515158">
    <property type="component" value="Unplaced"/>
</dbReference>
<evidence type="ECO:0000313" key="13">
    <source>
        <dbReference type="RefSeq" id="XP_034244686.1"/>
    </source>
</evidence>
<dbReference type="RefSeq" id="XP_034244680.1">
    <property type="nucleotide sequence ID" value="XM_034388789.1"/>
</dbReference>
<dbReference type="RefSeq" id="XP_034244685.1">
    <property type="nucleotide sequence ID" value="XM_034388794.1"/>
</dbReference>
<evidence type="ECO:0000313" key="11">
    <source>
        <dbReference type="RefSeq" id="XP_034244684.1"/>
    </source>
</evidence>
<evidence type="ECO:0000313" key="4">
    <source>
        <dbReference type="RefSeq" id="XP_034244677.1"/>
    </source>
</evidence>
<evidence type="ECO:0000313" key="5">
    <source>
        <dbReference type="RefSeq" id="XP_034244678.1"/>
    </source>
</evidence>
<keyword evidence="2" id="KW-1185">Reference proteome</keyword>
<dbReference type="RefSeq" id="XP_034244678.1">
    <property type="nucleotide sequence ID" value="XM_034388787.1"/>
</dbReference>
<reference evidence="3 4" key="1">
    <citation type="submission" date="2025-04" db="UniProtKB">
        <authorList>
            <consortium name="RefSeq"/>
        </authorList>
    </citation>
    <scope>IDENTIFICATION</scope>
    <source>
        <tissue evidence="3 4">Total insect</tissue>
    </source>
</reference>
<evidence type="ECO:0000313" key="8">
    <source>
        <dbReference type="RefSeq" id="XP_034244681.1"/>
    </source>
</evidence>
<proteinExistence type="predicted"/>
<evidence type="ECO:0000313" key="6">
    <source>
        <dbReference type="RefSeq" id="XP_034244679.1"/>
    </source>
</evidence>
<feature type="domain" description="F-box" evidence="1">
    <location>
        <begin position="5"/>
        <end position="51"/>
    </location>
</feature>
<gene>
    <name evidence="3 4 5 6 7 8 9 10 11 12 13" type="primary">LOC117647176</name>
</gene>
<dbReference type="RefSeq" id="XP_034244679.1">
    <property type="nucleotide sequence ID" value="XM_034388788.1"/>
</dbReference>
<evidence type="ECO:0000313" key="7">
    <source>
        <dbReference type="RefSeq" id="XP_034244680.1"/>
    </source>
</evidence>
<evidence type="ECO:0000313" key="2">
    <source>
        <dbReference type="Proteomes" id="UP000515158"/>
    </source>
</evidence>
<dbReference type="RefSeq" id="XP_034244683.1">
    <property type="nucleotide sequence ID" value="XM_034388792.1"/>
</dbReference>
<dbReference type="InterPro" id="IPR001810">
    <property type="entry name" value="F-box_dom"/>
</dbReference>
<dbReference type="Pfam" id="PF12937">
    <property type="entry name" value="F-box-like"/>
    <property type="match status" value="1"/>
</dbReference>
<evidence type="ECO:0000313" key="10">
    <source>
        <dbReference type="RefSeq" id="XP_034244683.1"/>
    </source>
</evidence>
<protein>
    <submittedName>
        <fullName evidence="3 4">Uncharacterized protein LOC117647176</fullName>
    </submittedName>
</protein>
<evidence type="ECO:0000313" key="12">
    <source>
        <dbReference type="RefSeq" id="XP_034244685.1"/>
    </source>
</evidence>
<dbReference type="RefSeq" id="XP_034244676.1">
    <property type="nucleotide sequence ID" value="XM_034388785.1"/>
</dbReference>
<accession>A0A6P8YX04</accession>
<dbReference type="RefSeq" id="XP_034244677.1">
    <property type="nucleotide sequence ID" value="XM_034388786.1"/>
</dbReference>
<dbReference type="RefSeq" id="XP_034244682.1">
    <property type="nucleotide sequence ID" value="XM_034388791.1"/>
</dbReference>
<dbReference type="RefSeq" id="XP_034244684.1">
    <property type="nucleotide sequence ID" value="XM_034388793.1"/>
</dbReference>
<organism evidence="5">
    <name type="scientific">Thrips palmi</name>
    <name type="common">Melon thrips</name>
    <dbReference type="NCBI Taxonomy" id="161013"/>
    <lineage>
        <taxon>Eukaryota</taxon>
        <taxon>Metazoa</taxon>
        <taxon>Ecdysozoa</taxon>
        <taxon>Arthropoda</taxon>
        <taxon>Hexapoda</taxon>
        <taxon>Insecta</taxon>
        <taxon>Pterygota</taxon>
        <taxon>Neoptera</taxon>
        <taxon>Paraneoptera</taxon>
        <taxon>Thysanoptera</taxon>
        <taxon>Terebrantia</taxon>
        <taxon>Thripoidea</taxon>
        <taxon>Thripidae</taxon>
        <taxon>Thrips</taxon>
    </lineage>
</organism>
<evidence type="ECO:0000259" key="1">
    <source>
        <dbReference type="PROSITE" id="PS50181"/>
    </source>
</evidence>
<dbReference type="SMART" id="SM00256">
    <property type="entry name" value="FBOX"/>
    <property type="match status" value="1"/>
</dbReference>
<evidence type="ECO:0000313" key="9">
    <source>
        <dbReference type="RefSeq" id="XP_034244682.1"/>
    </source>
</evidence>
<name>A0A6P8YX04_THRPL</name>
<dbReference type="Gene3D" id="3.80.10.10">
    <property type="entry name" value="Ribonuclease Inhibitor"/>
    <property type="match status" value="1"/>
</dbReference>
<sequence length="452" mass="49628">METVDLSLLDLPDDALLAVLAYLPPAELLGCRVVCRRLRDLCLHRHLWKSAAIGCELLPALRVVPCLRKLSFVNPEQMVTLAQMKKMPSLLASTECVVAELEVRADVYFAGPEVPLATAMVKKFSALGGLRALRLSFFSLMDSHSLALLLKAALGVSGLRELGIGLCSRIPSHPALWSLTLKRPSLTKLQYVGKLNYVLVQLLTTHASTLEDVSVCLGTDHLPMNFLRMMPRLRSLECKADALSYSAALSNLNTLKFINEDLPPDFPSSALDFLSQAPHLRSVSFPVPRKNHAAPLQALASSPSARFVESLTLSCVGWDLDAIGVELAANIVPLFPSLQSLSLECWLHGDDLDGFLQAVTPTSAPSLTSLSMNPPLGECAHGWLHSPAVQELLERNPRLHLRVLIRNQAECRCEWCGLGCHEELRKLDDLQHLAMAAHRRMAGCPTGCRRWP</sequence>
<dbReference type="PROSITE" id="PS50181">
    <property type="entry name" value="FBOX"/>
    <property type="match status" value="1"/>
</dbReference>